<comment type="similarity">
    <text evidence="1">Belongs to the short-chain dehydrogenases/reductases (SDR) family.</text>
</comment>
<dbReference type="EMBL" id="CAJNOO010000639">
    <property type="protein sequence ID" value="CAF0998655.1"/>
    <property type="molecule type" value="Genomic_DNA"/>
</dbReference>
<evidence type="ECO:0000313" key="6">
    <source>
        <dbReference type="EMBL" id="CAF4041663.1"/>
    </source>
</evidence>
<dbReference type="Proteomes" id="UP000663823">
    <property type="component" value="Unassembled WGS sequence"/>
</dbReference>
<dbReference type="EMBL" id="CAJOAX010002735">
    <property type="protein sequence ID" value="CAF3815853.1"/>
    <property type="molecule type" value="Genomic_DNA"/>
</dbReference>
<dbReference type="Proteomes" id="UP000663882">
    <property type="component" value="Unassembled WGS sequence"/>
</dbReference>
<dbReference type="InterPro" id="IPR036291">
    <property type="entry name" value="NAD(P)-bd_dom_sf"/>
</dbReference>
<dbReference type="InterPro" id="IPR002347">
    <property type="entry name" value="SDR_fam"/>
</dbReference>
<evidence type="ECO:0000256" key="1">
    <source>
        <dbReference type="ARBA" id="ARBA00006484"/>
    </source>
</evidence>
<reference evidence="3" key="1">
    <citation type="submission" date="2021-02" db="EMBL/GenBank/DDBJ databases">
        <authorList>
            <person name="Nowell W R."/>
        </authorList>
    </citation>
    <scope>NUCLEOTIDE SEQUENCE</scope>
</reference>
<dbReference type="OrthoDB" id="5296at2759"/>
<dbReference type="EMBL" id="CAJOBE010007632">
    <property type="protein sequence ID" value="CAF4041663.1"/>
    <property type="molecule type" value="Genomic_DNA"/>
</dbReference>
<dbReference type="Proteomes" id="UP000663889">
    <property type="component" value="Unassembled WGS sequence"/>
</dbReference>
<dbReference type="EMBL" id="CAJNOU010001467">
    <property type="protein sequence ID" value="CAF1208632.1"/>
    <property type="molecule type" value="Genomic_DNA"/>
</dbReference>
<evidence type="ECO:0000313" key="5">
    <source>
        <dbReference type="EMBL" id="CAF3815853.1"/>
    </source>
</evidence>
<gene>
    <name evidence="6" type="ORF">FNK824_LOCUS28211</name>
    <name evidence="5" type="ORF">OTI717_LOCUS19105</name>
    <name evidence="3" type="ORF">RFH988_LOCUS14049</name>
    <name evidence="4" type="ORF">SEV965_LOCUS21545</name>
</gene>
<dbReference type="Proteomes" id="UP000663874">
    <property type="component" value="Unassembled WGS sequence"/>
</dbReference>
<evidence type="ECO:0000313" key="4">
    <source>
        <dbReference type="EMBL" id="CAF1208632.1"/>
    </source>
</evidence>
<keyword evidence="2" id="KW-0560">Oxidoreductase</keyword>
<dbReference type="GO" id="GO:0016614">
    <property type="term" value="F:oxidoreductase activity, acting on CH-OH group of donors"/>
    <property type="evidence" value="ECO:0007669"/>
    <property type="project" value="UniProtKB-ARBA"/>
</dbReference>
<dbReference type="CDD" id="cd05233">
    <property type="entry name" value="SDR_c"/>
    <property type="match status" value="1"/>
</dbReference>
<protein>
    <submittedName>
        <fullName evidence="3">Uncharacterized protein</fullName>
    </submittedName>
</protein>
<proteinExistence type="inferred from homology"/>
<sequence length="144" mass="15663">MAGLINSGIKLVLDPTLPRSTLLNESQTLLPIVNNNEKSLKVKDSVAFVIGSSRGIRRAIAIAREGAKVIIHRTTHDSPNYLNEGHVIIVGSTSALRGREKDVLYTVSKAAIHQYMKCLVTQVQSSGIRINCIAPGATLTERYK</sequence>
<name>A0A814GMS0_9BILA</name>
<dbReference type="AlphaFoldDB" id="A0A814GMS0"/>
<evidence type="ECO:0000313" key="7">
    <source>
        <dbReference type="Proteomes" id="UP000663882"/>
    </source>
</evidence>
<evidence type="ECO:0000256" key="2">
    <source>
        <dbReference type="ARBA" id="ARBA00023002"/>
    </source>
</evidence>
<dbReference type="Pfam" id="PF00106">
    <property type="entry name" value="adh_short"/>
    <property type="match status" value="1"/>
</dbReference>
<dbReference type="PANTHER" id="PTHR48107:SF7">
    <property type="entry name" value="RE15974P"/>
    <property type="match status" value="1"/>
</dbReference>
<evidence type="ECO:0000313" key="3">
    <source>
        <dbReference type="EMBL" id="CAF0998655.1"/>
    </source>
</evidence>
<dbReference type="PANTHER" id="PTHR48107">
    <property type="entry name" value="NADPH-DEPENDENT ALDEHYDE REDUCTASE-LIKE PROTEIN, CHLOROPLASTIC-RELATED"/>
    <property type="match status" value="1"/>
</dbReference>
<accession>A0A814GMS0</accession>
<comment type="caution">
    <text evidence="3">The sequence shown here is derived from an EMBL/GenBank/DDBJ whole genome shotgun (WGS) entry which is preliminary data.</text>
</comment>
<dbReference type="SUPFAM" id="SSF51735">
    <property type="entry name" value="NAD(P)-binding Rossmann-fold domains"/>
    <property type="match status" value="1"/>
</dbReference>
<organism evidence="3 7">
    <name type="scientific">Rotaria sordida</name>
    <dbReference type="NCBI Taxonomy" id="392033"/>
    <lineage>
        <taxon>Eukaryota</taxon>
        <taxon>Metazoa</taxon>
        <taxon>Spiralia</taxon>
        <taxon>Gnathifera</taxon>
        <taxon>Rotifera</taxon>
        <taxon>Eurotatoria</taxon>
        <taxon>Bdelloidea</taxon>
        <taxon>Philodinida</taxon>
        <taxon>Philodinidae</taxon>
        <taxon>Rotaria</taxon>
    </lineage>
</organism>
<dbReference type="Gene3D" id="3.40.50.720">
    <property type="entry name" value="NAD(P)-binding Rossmann-like Domain"/>
    <property type="match status" value="1"/>
</dbReference>